<dbReference type="InterPro" id="IPR018114">
    <property type="entry name" value="TRYPSIN_HIS"/>
</dbReference>
<keyword evidence="9" id="KW-1185">Reference proteome</keyword>
<dbReference type="InterPro" id="IPR041515">
    <property type="entry name" value="PPAF-2-like_Clip"/>
</dbReference>
<dbReference type="EMBL" id="OU896713">
    <property type="protein sequence ID" value="CAH1175675.1"/>
    <property type="molecule type" value="Genomic_DNA"/>
</dbReference>
<organism evidence="8 9">
    <name type="scientific">Phaedon cochleariae</name>
    <name type="common">Mustard beetle</name>
    <dbReference type="NCBI Taxonomy" id="80249"/>
    <lineage>
        <taxon>Eukaryota</taxon>
        <taxon>Metazoa</taxon>
        <taxon>Ecdysozoa</taxon>
        <taxon>Arthropoda</taxon>
        <taxon>Hexapoda</taxon>
        <taxon>Insecta</taxon>
        <taxon>Pterygota</taxon>
        <taxon>Neoptera</taxon>
        <taxon>Endopterygota</taxon>
        <taxon>Coleoptera</taxon>
        <taxon>Polyphaga</taxon>
        <taxon>Cucujiformia</taxon>
        <taxon>Chrysomeloidea</taxon>
        <taxon>Chrysomelidae</taxon>
        <taxon>Chrysomelinae</taxon>
        <taxon>Chrysomelini</taxon>
        <taxon>Phaedon</taxon>
    </lineage>
</organism>
<dbReference type="Pfam" id="PF18322">
    <property type="entry name" value="CLIP_1"/>
    <property type="match status" value="1"/>
</dbReference>
<dbReference type="InterPro" id="IPR043504">
    <property type="entry name" value="Peptidase_S1_PA_chymotrypsin"/>
</dbReference>
<keyword evidence="2" id="KW-0964">Secreted</keyword>
<dbReference type="InterPro" id="IPR001254">
    <property type="entry name" value="Trypsin_dom"/>
</dbReference>
<dbReference type="InterPro" id="IPR001314">
    <property type="entry name" value="Peptidase_S1A"/>
</dbReference>
<proteinExistence type="predicted"/>
<keyword evidence="6" id="KW-0732">Signal</keyword>
<feature type="chain" id="PRO_5040174209" description="Phenoloxidase-activating factor 2" evidence="6">
    <location>
        <begin position="21"/>
        <end position="417"/>
    </location>
</feature>
<dbReference type="GO" id="GO:0005576">
    <property type="term" value="C:extracellular region"/>
    <property type="evidence" value="ECO:0007669"/>
    <property type="project" value="UniProtKB-SubCell"/>
</dbReference>
<keyword evidence="3" id="KW-1015">Disulfide bond</keyword>
<evidence type="ECO:0000313" key="9">
    <source>
        <dbReference type="Proteomes" id="UP001153737"/>
    </source>
</evidence>
<feature type="signal peptide" evidence="6">
    <location>
        <begin position="1"/>
        <end position="20"/>
    </location>
</feature>
<protein>
    <recommendedName>
        <fullName evidence="4">Phenoloxidase-activating factor 2</fullName>
    </recommendedName>
    <alternativeName>
        <fullName evidence="5">Prophenoloxidase-activating factor II</fullName>
    </alternativeName>
</protein>
<dbReference type="GO" id="GO:0004252">
    <property type="term" value="F:serine-type endopeptidase activity"/>
    <property type="evidence" value="ECO:0007669"/>
    <property type="project" value="InterPro"/>
</dbReference>
<comment type="subcellular location">
    <subcellularLocation>
        <location evidence="1">Secreted</location>
    </subcellularLocation>
</comment>
<dbReference type="CDD" id="cd00190">
    <property type="entry name" value="Tryp_SPc"/>
    <property type="match status" value="1"/>
</dbReference>
<dbReference type="GO" id="GO:0006508">
    <property type="term" value="P:proteolysis"/>
    <property type="evidence" value="ECO:0007669"/>
    <property type="project" value="InterPro"/>
</dbReference>
<dbReference type="SUPFAM" id="SSF50494">
    <property type="entry name" value="Trypsin-like serine proteases"/>
    <property type="match status" value="1"/>
</dbReference>
<dbReference type="Pfam" id="PF00089">
    <property type="entry name" value="Trypsin"/>
    <property type="match status" value="1"/>
</dbReference>
<dbReference type="PROSITE" id="PS50240">
    <property type="entry name" value="TRYPSIN_DOM"/>
    <property type="match status" value="1"/>
</dbReference>
<dbReference type="SMART" id="SM00020">
    <property type="entry name" value="Tryp_SPc"/>
    <property type="match status" value="1"/>
</dbReference>
<evidence type="ECO:0000256" key="3">
    <source>
        <dbReference type="ARBA" id="ARBA00023157"/>
    </source>
</evidence>
<accession>A0A9P0DTM6</accession>
<dbReference type="PROSITE" id="PS00134">
    <property type="entry name" value="TRYPSIN_HIS"/>
    <property type="match status" value="1"/>
</dbReference>
<reference evidence="8" key="1">
    <citation type="submission" date="2022-01" db="EMBL/GenBank/DDBJ databases">
        <authorList>
            <person name="King R."/>
        </authorList>
    </citation>
    <scope>NUCLEOTIDE SEQUENCE</scope>
</reference>
<feature type="domain" description="Peptidase S1" evidence="7">
    <location>
        <begin position="153"/>
        <end position="405"/>
    </location>
</feature>
<dbReference type="FunFam" id="2.40.10.10:FF:000038">
    <property type="entry name" value="Serine protease"/>
    <property type="match status" value="1"/>
</dbReference>
<evidence type="ECO:0000259" key="7">
    <source>
        <dbReference type="PROSITE" id="PS50240"/>
    </source>
</evidence>
<dbReference type="InterPro" id="IPR009003">
    <property type="entry name" value="Peptidase_S1_PA"/>
</dbReference>
<evidence type="ECO:0000256" key="6">
    <source>
        <dbReference type="SAM" id="SignalP"/>
    </source>
</evidence>
<dbReference type="PANTHER" id="PTHR24258">
    <property type="entry name" value="SERINE PROTEASE-RELATED"/>
    <property type="match status" value="1"/>
</dbReference>
<dbReference type="Proteomes" id="UP001153737">
    <property type="component" value="Chromosome 7"/>
</dbReference>
<gene>
    <name evidence="8" type="ORF">PHAECO_LOCUS10795</name>
</gene>
<evidence type="ECO:0000256" key="2">
    <source>
        <dbReference type="ARBA" id="ARBA00022525"/>
    </source>
</evidence>
<dbReference type="Gene3D" id="2.40.10.10">
    <property type="entry name" value="Trypsin-like serine proteases"/>
    <property type="match status" value="1"/>
</dbReference>
<sequence length="417" mass="45650">MIFSEYTICIFVVFFRITASAGIPDVVTKSSEASDISSNTSIPLGIDLQPIDDENLGVGRLNLDLDPNIGIENETSDCKHQCVWYYQCSNGSINTNGAGIINIREKDLPCGDIFHVCCKLEDVSTSPITPAPPPVSRPKGCGYRRSNGIGIRITGDEAGESQFGEFPWMVAIFKNVGPNDVSPFPKCGGALIHPQAVITAAHCVTNKAHQFLVRAGEWNLNVASEPFLHQDVPVRSVKIHHEFYSGALFNDIAFLYLDKPVELAANVEVICLPPQNFSHRAASGRCFSTGWGKNREGRDGQYQSIMKKIDLPFVPRDTCQAQLRKTRLGNFFNLHRSFMCAGGEKDKDACTGDGGSPLVCPLEGPVERYYQAGIVAWGIGCGDADVPGVYVDVGQFREWIDEQMRFNGLETGGYVTD</sequence>
<evidence type="ECO:0000256" key="5">
    <source>
        <dbReference type="ARBA" id="ARBA00076468"/>
    </source>
</evidence>
<evidence type="ECO:0000256" key="1">
    <source>
        <dbReference type="ARBA" id="ARBA00004613"/>
    </source>
</evidence>
<dbReference type="PANTHER" id="PTHR24258:SF129">
    <property type="entry name" value="LP15124P-RELATED"/>
    <property type="match status" value="1"/>
</dbReference>
<dbReference type="PRINTS" id="PR00722">
    <property type="entry name" value="CHYMOTRYPSIN"/>
</dbReference>
<dbReference type="AlphaFoldDB" id="A0A9P0DTM6"/>
<evidence type="ECO:0000313" key="8">
    <source>
        <dbReference type="EMBL" id="CAH1175675.1"/>
    </source>
</evidence>
<evidence type="ECO:0000256" key="4">
    <source>
        <dbReference type="ARBA" id="ARBA00068096"/>
    </source>
</evidence>
<dbReference type="OrthoDB" id="6261922at2759"/>
<name>A0A9P0DTM6_PHACE</name>
<reference evidence="8" key="2">
    <citation type="submission" date="2022-10" db="EMBL/GenBank/DDBJ databases">
        <authorList>
            <consortium name="ENA_rothamsted_submissions"/>
            <consortium name="culmorum"/>
            <person name="King R."/>
        </authorList>
    </citation>
    <scope>NUCLEOTIDE SEQUENCE</scope>
</reference>